<sequence>MQNKNLRIACILDEFSYEGFKHECKLEQLKVNTWKEQLIQLKPSLLLVESAWKGVDKEWRNKIANVKSYYVPSVIQELINYCKQNKIITVFWNKEDPPNFEYFIDTAKLFDYIFTTDQESIPTYRKYVGHNNIFPLPFAAQPQLHNPINSQLSGKKNIAFAGTYYPNKHHERMIDMKMLLSAAQPFGLDIYDRMFHFKNYHFPAEFQSNVVGTLDYTDLCEYYKKYKIFLNVNSVKNSSTMFSRRVCELLACGTNIVSSYSKALENMFADVVPLCRNEMEVKEAIKNFLTNTHLSREYSLRGIRQIYSKHLYRHRLNEILDKIGFKMEQASREVTLFCHLSSPEKLDALLKCYWNQTWNPTELIIVTKGWARDSFSKSKALCSSDTSIKFINLPLESTIGKCYNVAIKNATYNFVSKIHENCYYGSHYVEDLMHAFEYSGADLVGKGAYFEYLSQKDTLIKIFEKKENKFVKNVHGSAFICKKDIMKKIMFQENLRYELEIDKCFFNACQTLQVKIYSSDMFNFLRYNNARVINLKNGNVEKMDKPSKPEEYIEF</sequence>
<dbReference type="AlphaFoldDB" id="A0A561DC40"/>
<dbReference type="SUPFAM" id="SSF53448">
    <property type="entry name" value="Nucleotide-diphospho-sugar transferases"/>
    <property type="match status" value="1"/>
</dbReference>
<accession>A0A561DC40</accession>
<dbReference type="Gene3D" id="3.90.550.10">
    <property type="entry name" value="Spore Coat Polysaccharide Biosynthesis Protein SpsA, Chain A"/>
    <property type="match status" value="1"/>
</dbReference>
<name>A0A561DC40_9BACI</name>
<reference evidence="2 3" key="1">
    <citation type="submission" date="2019-06" db="EMBL/GenBank/DDBJ databases">
        <title>Sorghum-associated microbial communities from plants grown in Nebraska, USA.</title>
        <authorList>
            <person name="Schachtman D."/>
        </authorList>
    </citation>
    <scope>NUCLEOTIDE SEQUENCE [LARGE SCALE GENOMIC DNA]</scope>
    <source>
        <strain evidence="2 3">2482</strain>
    </source>
</reference>
<organism evidence="2 3">
    <name type="scientific">Neobacillus bataviensis</name>
    <dbReference type="NCBI Taxonomy" id="220685"/>
    <lineage>
        <taxon>Bacteria</taxon>
        <taxon>Bacillati</taxon>
        <taxon>Bacillota</taxon>
        <taxon>Bacilli</taxon>
        <taxon>Bacillales</taxon>
        <taxon>Bacillaceae</taxon>
        <taxon>Neobacillus</taxon>
    </lineage>
</organism>
<keyword evidence="3" id="KW-1185">Reference proteome</keyword>
<comment type="caution">
    <text evidence="2">The sequence shown here is derived from an EMBL/GenBank/DDBJ whole genome shotgun (WGS) entry which is preliminary data.</text>
</comment>
<feature type="domain" description="Spore protein YkvP/CgeB glycosyl transferase-like" evidence="1">
    <location>
        <begin position="207"/>
        <end position="321"/>
    </location>
</feature>
<evidence type="ECO:0000313" key="3">
    <source>
        <dbReference type="Proteomes" id="UP000319671"/>
    </source>
</evidence>
<dbReference type="SUPFAM" id="SSF53756">
    <property type="entry name" value="UDP-Glycosyltransferase/glycogen phosphorylase"/>
    <property type="match status" value="1"/>
</dbReference>
<dbReference type="RefSeq" id="WP_144565450.1">
    <property type="nucleotide sequence ID" value="NZ_VIVN01000006.1"/>
</dbReference>
<evidence type="ECO:0000259" key="1">
    <source>
        <dbReference type="Pfam" id="PF13524"/>
    </source>
</evidence>
<gene>
    <name evidence="2" type="ORF">FB550_1068</name>
</gene>
<dbReference type="InterPro" id="IPR055259">
    <property type="entry name" value="YkvP/CgeB_Glyco_trans-like"/>
</dbReference>
<dbReference type="Gene3D" id="3.40.50.2000">
    <property type="entry name" value="Glycogen Phosphorylase B"/>
    <property type="match status" value="1"/>
</dbReference>
<protein>
    <submittedName>
        <fullName evidence="2">Spore maturation protein CgeB</fullName>
    </submittedName>
</protein>
<dbReference type="EMBL" id="VIVN01000006">
    <property type="protein sequence ID" value="TWE00957.1"/>
    <property type="molecule type" value="Genomic_DNA"/>
</dbReference>
<proteinExistence type="predicted"/>
<evidence type="ECO:0000313" key="2">
    <source>
        <dbReference type="EMBL" id="TWE00957.1"/>
    </source>
</evidence>
<dbReference type="Pfam" id="PF13524">
    <property type="entry name" value="Glyco_trans_1_2"/>
    <property type="match status" value="1"/>
</dbReference>
<dbReference type="InterPro" id="IPR029044">
    <property type="entry name" value="Nucleotide-diphossugar_trans"/>
</dbReference>
<dbReference type="Proteomes" id="UP000319671">
    <property type="component" value="Unassembled WGS sequence"/>
</dbReference>